<reference evidence="3" key="1">
    <citation type="journal article" date="2012" name="Science">
        <title>The Paleozoic origin of enzymatic lignin decomposition reconstructed from 31 fungal genomes.</title>
        <authorList>
            <person name="Floudas D."/>
            <person name="Binder M."/>
            <person name="Riley R."/>
            <person name="Barry K."/>
            <person name="Blanchette R.A."/>
            <person name="Henrissat B."/>
            <person name="Martinez A.T."/>
            <person name="Otillar R."/>
            <person name="Spatafora J.W."/>
            <person name="Yadav J.S."/>
            <person name="Aerts A."/>
            <person name="Benoit I."/>
            <person name="Boyd A."/>
            <person name="Carlson A."/>
            <person name="Copeland A."/>
            <person name="Coutinho P.M."/>
            <person name="de Vries R.P."/>
            <person name="Ferreira P."/>
            <person name="Findley K."/>
            <person name="Foster B."/>
            <person name="Gaskell J."/>
            <person name="Glotzer D."/>
            <person name="Gorecki P."/>
            <person name="Heitman J."/>
            <person name="Hesse C."/>
            <person name="Hori C."/>
            <person name="Igarashi K."/>
            <person name="Jurgens J.A."/>
            <person name="Kallen N."/>
            <person name="Kersten P."/>
            <person name="Kohler A."/>
            <person name="Kuees U."/>
            <person name="Kumar T.K.A."/>
            <person name="Kuo A."/>
            <person name="LaButti K."/>
            <person name="Larrondo L.F."/>
            <person name="Lindquist E."/>
            <person name="Ling A."/>
            <person name="Lombard V."/>
            <person name="Lucas S."/>
            <person name="Lundell T."/>
            <person name="Martin R."/>
            <person name="McLaughlin D.J."/>
            <person name="Morgenstern I."/>
            <person name="Morin E."/>
            <person name="Murat C."/>
            <person name="Nagy L.G."/>
            <person name="Nolan M."/>
            <person name="Ohm R.A."/>
            <person name="Patyshakuliyeva A."/>
            <person name="Rokas A."/>
            <person name="Ruiz-Duenas F.J."/>
            <person name="Sabat G."/>
            <person name="Salamov A."/>
            <person name="Samejima M."/>
            <person name="Schmutz J."/>
            <person name="Slot J.C."/>
            <person name="St John F."/>
            <person name="Stenlid J."/>
            <person name="Sun H."/>
            <person name="Sun S."/>
            <person name="Syed K."/>
            <person name="Tsang A."/>
            <person name="Wiebenga A."/>
            <person name="Young D."/>
            <person name="Pisabarro A."/>
            <person name="Eastwood D.C."/>
            <person name="Martin F."/>
            <person name="Cullen D."/>
            <person name="Grigoriev I.V."/>
            <person name="Hibbett D.S."/>
        </authorList>
    </citation>
    <scope>NUCLEOTIDE SEQUENCE [LARGE SCALE GENOMIC DNA]</scope>
    <source>
        <strain evidence="3">MF3/22</strain>
    </source>
</reference>
<dbReference type="EMBL" id="JH717995">
    <property type="protein sequence ID" value="EJC97591.1"/>
    <property type="molecule type" value="Genomic_DNA"/>
</dbReference>
<name>R7SFU1_FOMME</name>
<organism evidence="2 3">
    <name type="scientific">Fomitiporia mediterranea (strain MF3/22)</name>
    <name type="common">Grapevine white-rot fungus</name>
    <dbReference type="NCBI Taxonomy" id="694068"/>
    <lineage>
        <taxon>Eukaryota</taxon>
        <taxon>Fungi</taxon>
        <taxon>Dikarya</taxon>
        <taxon>Basidiomycota</taxon>
        <taxon>Agaricomycotina</taxon>
        <taxon>Agaricomycetes</taxon>
        <taxon>Hymenochaetales</taxon>
        <taxon>Hymenochaetaceae</taxon>
        <taxon>Fomitiporia</taxon>
    </lineage>
</organism>
<feature type="non-terminal residue" evidence="2">
    <location>
        <position position="1"/>
    </location>
</feature>
<keyword evidence="3" id="KW-1185">Reference proteome</keyword>
<accession>R7SFU1</accession>
<protein>
    <submittedName>
        <fullName evidence="2">Uncharacterized protein</fullName>
    </submittedName>
</protein>
<dbReference type="GeneID" id="18678452"/>
<evidence type="ECO:0000313" key="3">
    <source>
        <dbReference type="Proteomes" id="UP000053630"/>
    </source>
</evidence>
<dbReference type="AlphaFoldDB" id="R7SFU1"/>
<sequence length="74" mass="8697">PFRNEDQEDYVRDNSSRESQPSRCHAITEAYHMVTHGTEFKIRRDGRSCTTVQQVTRFADFHDPCRTFVKYAIG</sequence>
<evidence type="ECO:0000256" key="1">
    <source>
        <dbReference type="SAM" id="MobiDB-lite"/>
    </source>
</evidence>
<feature type="region of interest" description="Disordered" evidence="1">
    <location>
        <begin position="1"/>
        <end position="23"/>
    </location>
</feature>
<dbReference type="RefSeq" id="XP_007272146.1">
    <property type="nucleotide sequence ID" value="XM_007272084.1"/>
</dbReference>
<gene>
    <name evidence="2" type="ORF">FOMMEDRAFT_24340</name>
</gene>
<dbReference type="KEGG" id="fme:FOMMEDRAFT_24340"/>
<proteinExistence type="predicted"/>
<dbReference type="Proteomes" id="UP000053630">
    <property type="component" value="Unassembled WGS sequence"/>
</dbReference>
<evidence type="ECO:0000313" key="2">
    <source>
        <dbReference type="EMBL" id="EJC97591.1"/>
    </source>
</evidence>